<dbReference type="InterPro" id="IPR024072">
    <property type="entry name" value="DHFR-like_dom_sf"/>
</dbReference>
<evidence type="ECO:0000313" key="3">
    <source>
        <dbReference type="Proteomes" id="UP000642993"/>
    </source>
</evidence>
<dbReference type="GO" id="GO:0009231">
    <property type="term" value="P:riboflavin biosynthetic process"/>
    <property type="evidence" value="ECO:0007669"/>
    <property type="project" value="InterPro"/>
</dbReference>
<dbReference type="SUPFAM" id="SSF53597">
    <property type="entry name" value="Dihydrofolate reductase-like"/>
    <property type="match status" value="1"/>
</dbReference>
<dbReference type="PANTHER" id="PTHR38011">
    <property type="entry name" value="DIHYDROFOLATE REDUCTASE FAMILY PROTEIN (AFU_ORTHOLOGUE AFUA_8G06820)"/>
    <property type="match status" value="1"/>
</dbReference>
<sequence length="194" mass="21179">MARTIYYTAMTLDGFLATADDSLDWLLTRDQDPRGPLNYDDFFAGVGAMVMGATTYQWVIDHEFAGKDPSEWQWPYTIPCWVLTHRDLPAIPGAPITVAQGNAAEVHARLQDASGDRNIWIVGGGDIAGQFADAGLLDEIIVYLAPVTIGAGKPLMPRHLELRLEEVARNGEFACARYTVIREPGGTATGKQEA</sequence>
<evidence type="ECO:0000259" key="1">
    <source>
        <dbReference type="Pfam" id="PF01872"/>
    </source>
</evidence>
<evidence type="ECO:0000313" key="2">
    <source>
        <dbReference type="EMBL" id="MBD8504890.1"/>
    </source>
</evidence>
<dbReference type="Pfam" id="PF01872">
    <property type="entry name" value="RibD_C"/>
    <property type="match status" value="1"/>
</dbReference>
<dbReference type="InterPro" id="IPR002734">
    <property type="entry name" value="RibDG_C"/>
</dbReference>
<organism evidence="2 3">
    <name type="scientific">Lolliginicoccus lacisalsi</name>
    <dbReference type="NCBI Taxonomy" id="2742202"/>
    <lineage>
        <taxon>Bacteria</taxon>
        <taxon>Bacillati</taxon>
        <taxon>Actinomycetota</taxon>
        <taxon>Actinomycetes</taxon>
        <taxon>Mycobacteriales</taxon>
        <taxon>Hoyosellaceae</taxon>
        <taxon>Lolliginicoccus</taxon>
    </lineage>
</organism>
<dbReference type="AlphaFoldDB" id="A0A927PJI3"/>
<proteinExistence type="predicted"/>
<keyword evidence="3" id="KW-1185">Reference proteome</keyword>
<dbReference type="InterPro" id="IPR050765">
    <property type="entry name" value="Riboflavin_Biosynth_HTPR"/>
</dbReference>
<accession>A0A927PJI3</accession>
<protein>
    <submittedName>
        <fullName evidence="2">Dihydrofolate reductase</fullName>
    </submittedName>
</protein>
<gene>
    <name evidence="2" type="ORF">HT102_00115</name>
</gene>
<dbReference type="Proteomes" id="UP000642993">
    <property type="component" value="Unassembled WGS sequence"/>
</dbReference>
<dbReference type="GO" id="GO:0008703">
    <property type="term" value="F:5-amino-6-(5-phosphoribosylamino)uracil reductase activity"/>
    <property type="evidence" value="ECO:0007669"/>
    <property type="project" value="InterPro"/>
</dbReference>
<dbReference type="RefSeq" id="WP_192037392.1">
    <property type="nucleotide sequence ID" value="NZ_JACYWE010000001.1"/>
</dbReference>
<feature type="domain" description="Bacterial bifunctional deaminase-reductase C-terminal" evidence="1">
    <location>
        <begin position="5"/>
        <end position="166"/>
    </location>
</feature>
<dbReference type="EMBL" id="JACYWE010000001">
    <property type="protein sequence ID" value="MBD8504890.1"/>
    <property type="molecule type" value="Genomic_DNA"/>
</dbReference>
<dbReference type="PANTHER" id="PTHR38011:SF11">
    <property type="entry name" value="2,5-DIAMINO-6-RIBOSYLAMINO-4(3H)-PYRIMIDINONE 5'-PHOSPHATE REDUCTASE"/>
    <property type="match status" value="1"/>
</dbReference>
<reference evidence="2" key="1">
    <citation type="submission" date="2020-09" db="EMBL/GenBank/DDBJ databases">
        <title>Hoyosella lacisalsi sp. nov., a halotolerant actinobacterium isolated from soil of Lake Gudzhirganskoe.</title>
        <authorList>
            <person name="Yang Q."/>
            <person name="Guo P.Y."/>
            <person name="Liu S.W."/>
            <person name="Li F.N."/>
            <person name="Sun C.H."/>
        </authorList>
    </citation>
    <scope>NUCLEOTIDE SEQUENCE</scope>
    <source>
        <strain evidence="2">G463</strain>
    </source>
</reference>
<dbReference type="Gene3D" id="3.40.430.10">
    <property type="entry name" value="Dihydrofolate Reductase, subunit A"/>
    <property type="match status" value="1"/>
</dbReference>
<name>A0A927PJI3_9ACTN</name>
<comment type="caution">
    <text evidence="2">The sequence shown here is derived from an EMBL/GenBank/DDBJ whole genome shotgun (WGS) entry which is preliminary data.</text>
</comment>